<dbReference type="Proteomes" id="UP000245119">
    <property type="component" value="Linkage Group LG9"/>
</dbReference>
<organism evidence="7 8">
    <name type="scientific">Pomacea canaliculata</name>
    <name type="common">Golden apple snail</name>
    <dbReference type="NCBI Taxonomy" id="400727"/>
    <lineage>
        <taxon>Eukaryota</taxon>
        <taxon>Metazoa</taxon>
        <taxon>Spiralia</taxon>
        <taxon>Lophotrochozoa</taxon>
        <taxon>Mollusca</taxon>
        <taxon>Gastropoda</taxon>
        <taxon>Caenogastropoda</taxon>
        <taxon>Architaenioglossa</taxon>
        <taxon>Ampullarioidea</taxon>
        <taxon>Ampullariidae</taxon>
        <taxon>Pomacea</taxon>
    </lineage>
</organism>
<evidence type="ECO:0000313" key="8">
    <source>
        <dbReference type="Proteomes" id="UP000245119"/>
    </source>
</evidence>
<dbReference type="STRING" id="400727.A0A2T7NU77"/>
<accession>A0A2T7NU77</accession>
<dbReference type="InterPro" id="IPR020422">
    <property type="entry name" value="TYR_PHOSPHATASE_DUAL_dom"/>
</dbReference>
<dbReference type="OrthoDB" id="542013at2759"/>
<dbReference type="InterPro" id="IPR049573">
    <property type="entry name" value="PTPDC1_PTP"/>
</dbReference>
<evidence type="ECO:0000313" key="7">
    <source>
        <dbReference type="EMBL" id="PVD24712.1"/>
    </source>
</evidence>
<dbReference type="GO" id="GO:0004725">
    <property type="term" value="F:protein tyrosine phosphatase activity"/>
    <property type="evidence" value="ECO:0007669"/>
    <property type="project" value="InterPro"/>
</dbReference>
<dbReference type="GO" id="GO:0060271">
    <property type="term" value="P:cilium assembly"/>
    <property type="evidence" value="ECO:0007669"/>
    <property type="project" value="InterPro"/>
</dbReference>
<feature type="domain" description="Tyrosine-protein phosphatase" evidence="4">
    <location>
        <begin position="81"/>
        <end position="246"/>
    </location>
</feature>
<dbReference type="PROSITE" id="PS50056">
    <property type="entry name" value="TYR_PHOSPHATASE_2"/>
    <property type="match status" value="1"/>
</dbReference>
<dbReference type="FunFam" id="3.90.190.10:FF:000157">
    <property type="entry name" value="Protein-tyrosine phosphatase"/>
    <property type="match status" value="1"/>
</dbReference>
<dbReference type="EMBL" id="PZQS01000009">
    <property type="protein sequence ID" value="PVD24712.1"/>
    <property type="molecule type" value="Genomic_DNA"/>
</dbReference>
<feature type="domain" description="Rho-GAP" evidence="6">
    <location>
        <begin position="476"/>
        <end position="634"/>
    </location>
</feature>
<dbReference type="CDD" id="cd14506">
    <property type="entry name" value="PTP_PTPDC1"/>
    <property type="match status" value="1"/>
</dbReference>
<sequence length="634" mass="71366">MQPDPDEHSHPGKEDLQWGPGVQREKVEGSTPSPAYTKIAETARRWINPETQCAMFCGGQNCKYCTRNHWQASQMAIEGLYSSWVTENILAMARPSNYGFDNYGFLEQFEKNGIKTVINLQEPGEHASCGYGNDASGFSYNPQRLMERDKKLLSSHFCRHDYGVAPMSTMLDIVKVMQFALSVGKVAVHCHAGLGRTGLLIACYLVFNNRIKGGDAVHYVRSRRPCSIQTSQQVEAVLDFEKHLLPFRIIFPSKIEGGQEVTFRCFLNRQSHTLHGYEARKLKHIPKVLYICCERQLELAGCGSTLQKVQNSPKNIKQPFTSKTSTIHEAASYHRIALKSPDNIHGVVHIDPTRRLSLSFEDLTNKKFKKVLATDGYNSDNSSQDSEVDVTSKNEICCSEACSSINSQSAENLSSEQMQDKRENKVYDSHLAVPAQGKKKVALHSSFSNSSYEISNENFPSMKMQDTAEYYLSDSVSSEQMQDKTHDNAQQSGCPPGTGRVQVTTVNEGKGKMPTLKGLLNIFQSKDDNRQAKTQLNLTDEAWSMLALEDNPDVLSAVLWDWLDQLKEPLLSRQDLNILFEKQGTPVNVLHHLERSTKHFLEYLASFIFKIFPQEKELEITILERFSVAAGCLL</sequence>
<dbReference type="InterPro" id="IPR050561">
    <property type="entry name" value="PTP"/>
</dbReference>
<dbReference type="Gene3D" id="3.90.190.10">
    <property type="entry name" value="Protein tyrosine phosphatase superfamily"/>
    <property type="match status" value="1"/>
</dbReference>
<keyword evidence="2" id="KW-0904">Protein phosphatase</keyword>
<dbReference type="InterPro" id="IPR029021">
    <property type="entry name" value="Prot-tyrosine_phosphatase-like"/>
</dbReference>
<comment type="caution">
    <text evidence="7">The sequence shown here is derived from an EMBL/GenBank/DDBJ whole genome shotgun (WGS) entry which is preliminary data.</text>
</comment>
<evidence type="ECO:0008006" key="9">
    <source>
        <dbReference type="Google" id="ProtNLM"/>
    </source>
</evidence>
<feature type="compositionally biased region" description="Basic and acidic residues" evidence="3">
    <location>
        <begin position="1"/>
        <end position="16"/>
    </location>
</feature>
<keyword evidence="8" id="KW-1185">Reference proteome</keyword>
<evidence type="ECO:0000259" key="4">
    <source>
        <dbReference type="PROSITE" id="PS50054"/>
    </source>
</evidence>
<keyword evidence="1" id="KW-0378">Hydrolase</keyword>
<proteinExistence type="predicted"/>
<dbReference type="SUPFAM" id="SSF52799">
    <property type="entry name" value="(Phosphotyrosine protein) phosphatases II"/>
    <property type="match status" value="1"/>
</dbReference>
<feature type="domain" description="Tyrosine specific protein phosphatases" evidence="5">
    <location>
        <begin position="168"/>
        <end position="235"/>
    </location>
</feature>
<dbReference type="AlphaFoldDB" id="A0A2T7NU77"/>
<evidence type="ECO:0000256" key="2">
    <source>
        <dbReference type="ARBA" id="ARBA00022912"/>
    </source>
</evidence>
<dbReference type="PROSITE" id="PS50238">
    <property type="entry name" value="RHOGAP"/>
    <property type="match status" value="1"/>
</dbReference>
<evidence type="ECO:0000259" key="6">
    <source>
        <dbReference type="PROSITE" id="PS50238"/>
    </source>
</evidence>
<gene>
    <name evidence="7" type="ORF">C0Q70_15197</name>
</gene>
<name>A0A2T7NU77_POMCA</name>
<dbReference type="Pfam" id="PF00782">
    <property type="entry name" value="DSPc"/>
    <property type="match status" value="1"/>
</dbReference>
<dbReference type="InterPro" id="IPR000340">
    <property type="entry name" value="Dual-sp_phosphatase_cat-dom"/>
</dbReference>
<dbReference type="InterPro" id="IPR016130">
    <property type="entry name" value="Tyr_Pase_AS"/>
</dbReference>
<dbReference type="InterPro" id="IPR000387">
    <property type="entry name" value="Tyr_Pase_dom"/>
</dbReference>
<evidence type="ECO:0000256" key="3">
    <source>
        <dbReference type="SAM" id="MobiDB-lite"/>
    </source>
</evidence>
<dbReference type="InterPro" id="IPR000198">
    <property type="entry name" value="RhoGAP_dom"/>
</dbReference>
<dbReference type="PROSITE" id="PS00383">
    <property type="entry name" value="TYR_PHOSPHATASE_1"/>
    <property type="match status" value="1"/>
</dbReference>
<dbReference type="SMART" id="SM00195">
    <property type="entry name" value="DSPc"/>
    <property type="match status" value="1"/>
</dbReference>
<protein>
    <recommendedName>
        <fullName evidence="9">Tyrosine specific protein phosphatases domain-containing protein</fullName>
    </recommendedName>
</protein>
<reference evidence="7 8" key="1">
    <citation type="submission" date="2018-04" db="EMBL/GenBank/DDBJ databases">
        <title>The genome of golden apple snail Pomacea canaliculata provides insight into stress tolerance and invasive adaptation.</title>
        <authorList>
            <person name="Liu C."/>
            <person name="Liu B."/>
            <person name="Ren Y."/>
            <person name="Zhang Y."/>
            <person name="Wang H."/>
            <person name="Li S."/>
            <person name="Jiang F."/>
            <person name="Yin L."/>
            <person name="Zhang G."/>
            <person name="Qian W."/>
            <person name="Fan W."/>
        </authorList>
    </citation>
    <scope>NUCLEOTIDE SEQUENCE [LARGE SCALE GENOMIC DNA]</scope>
    <source>
        <strain evidence="7">SZHN2017</strain>
        <tissue evidence="7">Muscle</tissue>
    </source>
</reference>
<feature type="region of interest" description="Disordered" evidence="3">
    <location>
        <begin position="1"/>
        <end position="35"/>
    </location>
</feature>
<dbReference type="PANTHER" id="PTHR23339">
    <property type="entry name" value="TYROSINE SPECIFIC PROTEIN PHOSPHATASE AND DUAL SPECIFICITY PROTEIN PHOSPHATASE"/>
    <property type="match status" value="1"/>
</dbReference>
<dbReference type="PROSITE" id="PS50054">
    <property type="entry name" value="TYR_PHOSPHATASE_DUAL"/>
    <property type="match status" value="1"/>
</dbReference>
<evidence type="ECO:0000256" key="1">
    <source>
        <dbReference type="ARBA" id="ARBA00022801"/>
    </source>
</evidence>
<dbReference type="GO" id="GO:0007165">
    <property type="term" value="P:signal transduction"/>
    <property type="evidence" value="ECO:0007669"/>
    <property type="project" value="InterPro"/>
</dbReference>
<evidence type="ECO:0000259" key="5">
    <source>
        <dbReference type="PROSITE" id="PS50056"/>
    </source>
</evidence>